<protein>
    <submittedName>
        <fullName evidence="1">Uncharacterized protein</fullName>
    </submittedName>
</protein>
<sequence>MYVCMYVCIHTHTYVAISFFCSIVHPSLIIRINYIEP</sequence>
<accession>A0A0A9G5V8</accession>
<proteinExistence type="predicted"/>
<reference evidence="1" key="1">
    <citation type="submission" date="2014-09" db="EMBL/GenBank/DDBJ databases">
        <authorList>
            <person name="Magalhaes I.L.F."/>
            <person name="Oliveira U."/>
            <person name="Santos F.R."/>
            <person name="Vidigal T.H.D.A."/>
            <person name="Brescovit A.D."/>
            <person name="Santos A.J."/>
        </authorList>
    </citation>
    <scope>NUCLEOTIDE SEQUENCE</scope>
    <source>
        <tissue evidence="1">Shoot tissue taken approximately 20 cm above the soil surface</tissue>
    </source>
</reference>
<dbReference type="AlphaFoldDB" id="A0A0A9G5V8"/>
<evidence type="ECO:0000313" key="1">
    <source>
        <dbReference type="EMBL" id="JAE16033.1"/>
    </source>
</evidence>
<name>A0A0A9G5V8_ARUDO</name>
<organism evidence="1">
    <name type="scientific">Arundo donax</name>
    <name type="common">Giant reed</name>
    <name type="synonym">Donax arundinaceus</name>
    <dbReference type="NCBI Taxonomy" id="35708"/>
    <lineage>
        <taxon>Eukaryota</taxon>
        <taxon>Viridiplantae</taxon>
        <taxon>Streptophyta</taxon>
        <taxon>Embryophyta</taxon>
        <taxon>Tracheophyta</taxon>
        <taxon>Spermatophyta</taxon>
        <taxon>Magnoliopsida</taxon>
        <taxon>Liliopsida</taxon>
        <taxon>Poales</taxon>
        <taxon>Poaceae</taxon>
        <taxon>PACMAD clade</taxon>
        <taxon>Arundinoideae</taxon>
        <taxon>Arundineae</taxon>
        <taxon>Arundo</taxon>
    </lineage>
</organism>
<reference evidence="1" key="2">
    <citation type="journal article" date="2015" name="Data Brief">
        <title>Shoot transcriptome of the giant reed, Arundo donax.</title>
        <authorList>
            <person name="Barrero R.A."/>
            <person name="Guerrero F.D."/>
            <person name="Moolhuijzen P."/>
            <person name="Goolsby J.A."/>
            <person name="Tidwell J."/>
            <person name="Bellgard S.E."/>
            <person name="Bellgard M.I."/>
        </authorList>
    </citation>
    <scope>NUCLEOTIDE SEQUENCE</scope>
    <source>
        <tissue evidence="1">Shoot tissue taken approximately 20 cm above the soil surface</tissue>
    </source>
</reference>
<dbReference type="EMBL" id="GBRH01181863">
    <property type="protein sequence ID" value="JAE16033.1"/>
    <property type="molecule type" value="Transcribed_RNA"/>
</dbReference>